<evidence type="ECO:0000313" key="3">
    <source>
        <dbReference type="EMBL" id="RWX74803.1"/>
    </source>
</evidence>
<accession>A0A3S4UIT0</accession>
<feature type="region of interest" description="Disordered" evidence="1">
    <location>
        <begin position="761"/>
        <end position="852"/>
    </location>
</feature>
<comment type="caution">
    <text evidence="3">The sequence shown here is derived from an EMBL/GenBank/DDBJ whole genome shotgun (WGS) entry which is preliminary data.</text>
</comment>
<sequence>MAHDWTGLLGEVEAYAAPRGTSVIDEDDQMRRRRAGGAAVAGREQSVRFLPSGIAGKDGRSIPSLSEATIASVLRPAQTSHGEVIALVTALSARGKAEQDDELRRSSGGGGGGGVASAGYLADARAPSARRNASLETVSCAAVAAGAQPVVIKVTSTVSSRASAAGLIAYLGTRDVETENGGKEKVNIPIADQNGITITTREGRAAVLSEWVSEFREAYTVNSVATLSIIFADDIDDTVLHDALNAAMGSRPFLYSRHPDGHVSVYAVTDLPARKLAGALRARGTGEGSTRAAENAEADFARRLADAGISASVRILGASVSEKSSRYFMEKFLRTEKGARTSAGETVKRGPSIKEQADTLWREWSGHIRSVEPRNAFHVIFSARAGTDAEAMKRAVRDFLGEQVAGHRWITAHHPETGHVHVHAMISARDDVGKALRFTKPELYEWREKFAAKAREHGIAMVATRRADVAATRPYSQAQVGAYERGRSDPRYLKTLTVSNRVERKRAGVVDGPSLTNGNLALASKWQAAAAVLRRVGARTLVIKAADRFAAAANVPTVSMLPAPGFVLLQVEVESGLDGATMVAAVRNATGASDQFVSVAGKTVNVLTPTTASVSKIEREIAREADAVELGGETQALTQALQARLIAQGLRAAVTVNAAGSSKDGAPSPWLQRRFEALSQDAIAPSPTTEFRTLVSDIKQQKEEAMPLSLEQFDERVARANKSMDRLETMVDSSGERQAVEEMRREISALFAEQRRDIELQQIPSAVKSGEAGGTSPATRADEARSPERATPPAADPAIVAQQQAIAAGRTARAVREQAGNAKQANEDRRQQALRQAEQERQRDNGRDGAER</sequence>
<proteinExistence type="predicted"/>
<protein>
    <recommendedName>
        <fullName evidence="2">MobA/VirD2-like nuclease domain-containing protein</fullName>
    </recommendedName>
</protein>
<feature type="domain" description="MobA/VirD2-like nuclease" evidence="2">
    <location>
        <begin position="355"/>
        <end position="458"/>
    </location>
</feature>
<evidence type="ECO:0000256" key="1">
    <source>
        <dbReference type="SAM" id="MobiDB-lite"/>
    </source>
</evidence>
<keyword evidence="4" id="KW-1185">Reference proteome</keyword>
<gene>
    <name evidence="3" type="ORF">EPK99_23165</name>
</gene>
<dbReference type="EMBL" id="SBIP01000006">
    <property type="protein sequence ID" value="RWX74803.1"/>
    <property type="molecule type" value="Genomic_DNA"/>
</dbReference>
<dbReference type="OrthoDB" id="7199783at2"/>
<dbReference type="InterPro" id="IPR005094">
    <property type="entry name" value="Endonuclease_MobA/VirD2"/>
</dbReference>
<name>A0A3S4UIT0_9HYPH</name>
<organism evidence="3 4">
    <name type="scientific">Neorhizobium lilium</name>
    <dbReference type="NCBI Taxonomy" id="2503024"/>
    <lineage>
        <taxon>Bacteria</taxon>
        <taxon>Pseudomonadati</taxon>
        <taxon>Pseudomonadota</taxon>
        <taxon>Alphaproteobacteria</taxon>
        <taxon>Hyphomicrobiales</taxon>
        <taxon>Rhizobiaceae</taxon>
        <taxon>Rhizobium/Agrobacterium group</taxon>
        <taxon>Neorhizobium</taxon>
    </lineage>
</organism>
<evidence type="ECO:0000259" key="2">
    <source>
        <dbReference type="Pfam" id="PF03432"/>
    </source>
</evidence>
<dbReference type="Pfam" id="PF03432">
    <property type="entry name" value="Relaxase"/>
    <property type="match status" value="1"/>
</dbReference>
<feature type="compositionally biased region" description="Basic and acidic residues" evidence="1">
    <location>
        <begin position="825"/>
        <end position="852"/>
    </location>
</feature>
<dbReference type="AlphaFoldDB" id="A0A3S4UIT0"/>
<dbReference type="Proteomes" id="UP000287687">
    <property type="component" value="Unassembled WGS sequence"/>
</dbReference>
<evidence type="ECO:0000313" key="4">
    <source>
        <dbReference type="Proteomes" id="UP000287687"/>
    </source>
</evidence>
<reference evidence="3 4" key="1">
    <citation type="submission" date="2019-01" db="EMBL/GenBank/DDBJ databases">
        <title>The draft genome of Rhizobium sp. 24NR.</title>
        <authorList>
            <person name="Liu L."/>
            <person name="Liang L."/>
            <person name="Shi S."/>
            <person name="Xu L."/>
            <person name="Wang X."/>
            <person name="Li L."/>
            <person name="Zhang X."/>
        </authorList>
    </citation>
    <scope>NUCLEOTIDE SEQUENCE [LARGE SCALE GENOMIC DNA]</scope>
    <source>
        <strain evidence="3 4">24NR</strain>
    </source>
</reference>
<feature type="compositionally biased region" description="Low complexity" evidence="1">
    <location>
        <begin position="792"/>
        <end position="808"/>
    </location>
</feature>